<feature type="region of interest" description="Disordered" evidence="1">
    <location>
        <begin position="158"/>
        <end position="193"/>
    </location>
</feature>
<sequence>MHGEAQERDSGGSSPEAKPAQRTRDLWGGDDIAGDYAEGAPCMLGGRRLVPPLLLDIPGRVYEPPPDTPTPRSRQLAQRMRDLMRPLSVRRLGSAGPASARNARPSSARHAKLSCHADSPALASPRPPSAGLLCGLLPRSARLPTEADEAEVAAMLAELSPQGGSPRGGGGATKEEASSVPVSAAAAAGACFR</sequence>
<dbReference type="AlphaFoldDB" id="A0AAW1QIG0"/>
<evidence type="ECO:0000256" key="1">
    <source>
        <dbReference type="SAM" id="MobiDB-lite"/>
    </source>
</evidence>
<feature type="compositionally biased region" description="Low complexity" evidence="1">
    <location>
        <begin position="178"/>
        <end position="193"/>
    </location>
</feature>
<evidence type="ECO:0000313" key="2">
    <source>
        <dbReference type="EMBL" id="KAK9821227.1"/>
    </source>
</evidence>
<dbReference type="Proteomes" id="UP001445335">
    <property type="component" value="Unassembled WGS sequence"/>
</dbReference>
<feature type="region of interest" description="Disordered" evidence="1">
    <location>
        <begin position="87"/>
        <end position="112"/>
    </location>
</feature>
<feature type="compositionally biased region" description="Low complexity" evidence="1">
    <location>
        <begin position="93"/>
        <end position="106"/>
    </location>
</feature>
<feature type="region of interest" description="Disordered" evidence="1">
    <location>
        <begin position="1"/>
        <end position="32"/>
    </location>
</feature>
<name>A0AAW1QIG0_9CHLO</name>
<evidence type="ECO:0000313" key="3">
    <source>
        <dbReference type="Proteomes" id="UP001445335"/>
    </source>
</evidence>
<comment type="caution">
    <text evidence="2">The sequence shown here is derived from an EMBL/GenBank/DDBJ whole genome shotgun (WGS) entry which is preliminary data.</text>
</comment>
<gene>
    <name evidence="2" type="ORF">WJX81_003993</name>
</gene>
<reference evidence="2 3" key="1">
    <citation type="journal article" date="2024" name="Nat. Commun.">
        <title>Phylogenomics reveals the evolutionary origins of lichenization in chlorophyte algae.</title>
        <authorList>
            <person name="Puginier C."/>
            <person name="Libourel C."/>
            <person name="Otte J."/>
            <person name="Skaloud P."/>
            <person name="Haon M."/>
            <person name="Grisel S."/>
            <person name="Petersen M."/>
            <person name="Berrin J.G."/>
            <person name="Delaux P.M."/>
            <person name="Dal Grande F."/>
            <person name="Keller J."/>
        </authorList>
    </citation>
    <scope>NUCLEOTIDE SEQUENCE [LARGE SCALE GENOMIC DNA]</scope>
    <source>
        <strain evidence="2 3">SAG 245.80</strain>
    </source>
</reference>
<dbReference type="EMBL" id="JALJOU010000105">
    <property type="protein sequence ID" value="KAK9821227.1"/>
    <property type="molecule type" value="Genomic_DNA"/>
</dbReference>
<organism evidence="2 3">
    <name type="scientific">Elliptochloris bilobata</name>
    <dbReference type="NCBI Taxonomy" id="381761"/>
    <lineage>
        <taxon>Eukaryota</taxon>
        <taxon>Viridiplantae</taxon>
        <taxon>Chlorophyta</taxon>
        <taxon>core chlorophytes</taxon>
        <taxon>Trebouxiophyceae</taxon>
        <taxon>Trebouxiophyceae incertae sedis</taxon>
        <taxon>Elliptochloris clade</taxon>
        <taxon>Elliptochloris</taxon>
    </lineage>
</organism>
<feature type="compositionally biased region" description="Basic and acidic residues" evidence="1">
    <location>
        <begin position="1"/>
        <end position="10"/>
    </location>
</feature>
<proteinExistence type="predicted"/>
<keyword evidence="3" id="KW-1185">Reference proteome</keyword>
<feature type="region of interest" description="Disordered" evidence="1">
    <location>
        <begin position="57"/>
        <end position="76"/>
    </location>
</feature>
<protein>
    <submittedName>
        <fullName evidence="2">Uncharacterized protein</fullName>
    </submittedName>
</protein>
<accession>A0AAW1QIG0</accession>